<accession>A0A6A6EUU5</accession>
<reference evidence="2" key="1">
    <citation type="journal article" date="2020" name="Stud. Mycol.">
        <title>101 Dothideomycetes genomes: a test case for predicting lifestyles and emergence of pathogens.</title>
        <authorList>
            <person name="Haridas S."/>
            <person name="Albert R."/>
            <person name="Binder M."/>
            <person name="Bloem J."/>
            <person name="Labutti K."/>
            <person name="Salamov A."/>
            <person name="Andreopoulos B."/>
            <person name="Baker S."/>
            <person name="Barry K."/>
            <person name="Bills G."/>
            <person name="Bluhm B."/>
            <person name="Cannon C."/>
            <person name="Castanera R."/>
            <person name="Culley D."/>
            <person name="Daum C."/>
            <person name="Ezra D."/>
            <person name="Gonzalez J."/>
            <person name="Henrissat B."/>
            <person name="Kuo A."/>
            <person name="Liang C."/>
            <person name="Lipzen A."/>
            <person name="Lutzoni F."/>
            <person name="Magnuson J."/>
            <person name="Mondo S."/>
            <person name="Nolan M."/>
            <person name="Ohm R."/>
            <person name="Pangilinan J."/>
            <person name="Park H.-J."/>
            <person name="Ramirez L."/>
            <person name="Alfaro M."/>
            <person name="Sun H."/>
            <person name="Tritt A."/>
            <person name="Yoshinaga Y."/>
            <person name="Zwiers L.-H."/>
            <person name="Turgeon B."/>
            <person name="Goodwin S."/>
            <person name="Spatafora J."/>
            <person name="Crous P."/>
            <person name="Grigoriev I."/>
        </authorList>
    </citation>
    <scope>NUCLEOTIDE SEQUENCE</scope>
    <source>
        <strain evidence="2">CBS 207.26</strain>
    </source>
</reference>
<proteinExistence type="predicted"/>
<sequence length="81" mass="9119">MHFPITKDVTADMVRNHPSIKFKFGFGQVTFWCCICFLSSCFIMFALSNAKISWIWQDGAILLLLVSYLVAGTQTPSVIVL</sequence>
<evidence type="ECO:0000256" key="1">
    <source>
        <dbReference type="SAM" id="Phobius"/>
    </source>
</evidence>
<dbReference type="AlphaFoldDB" id="A0A6A6EUU5"/>
<evidence type="ECO:0000313" key="2">
    <source>
        <dbReference type="EMBL" id="KAF2194762.1"/>
    </source>
</evidence>
<dbReference type="Proteomes" id="UP000800200">
    <property type="component" value="Unassembled WGS sequence"/>
</dbReference>
<feature type="transmembrane region" description="Helical" evidence="1">
    <location>
        <begin position="59"/>
        <end position="79"/>
    </location>
</feature>
<dbReference type="EMBL" id="ML994611">
    <property type="protein sequence ID" value="KAF2194762.1"/>
    <property type="molecule type" value="Genomic_DNA"/>
</dbReference>
<keyword evidence="1" id="KW-0472">Membrane</keyword>
<feature type="transmembrane region" description="Helical" evidence="1">
    <location>
        <begin position="29"/>
        <end position="47"/>
    </location>
</feature>
<keyword evidence="3" id="KW-1185">Reference proteome</keyword>
<gene>
    <name evidence="2" type="ORF">K469DRAFT_133038</name>
</gene>
<organism evidence="2 3">
    <name type="scientific">Zopfia rhizophila CBS 207.26</name>
    <dbReference type="NCBI Taxonomy" id="1314779"/>
    <lineage>
        <taxon>Eukaryota</taxon>
        <taxon>Fungi</taxon>
        <taxon>Dikarya</taxon>
        <taxon>Ascomycota</taxon>
        <taxon>Pezizomycotina</taxon>
        <taxon>Dothideomycetes</taxon>
        <taxon>Dothideomycetes incertae sedis</taxon>
        <taxon>Zopfiaceae</taxon>
        <taxon>Zopfia</taxon>
    </lineage>
</organism>
<evidence type="ECO:0000313" key="3">
    <source>
        <dbReference type="Proteomes" id="UP000800200"/>
    </source>
</evidence>
<name>A0A6A6EUU5_9PEZI</name>
<protein>
    <submittedName>
        <fullName evidence="2">Uncharacterized protein</fullName>
    </submittedName>
</protein>
<keyword evidence="1" id="KW-1133">Transmembrane helix</keyword>
<keyword evidence="1" id="KW-0812">Transmembrane</keyword>